<reference evidence="3" key="3">
    <citation type="journal article" date="2005" name="Nature">
        <title>The map-based sequence of the rice genome.</title>
        <authorList>
            <consortium name="International rice genome sequencing project (IRGSP)"/>
            <person name="Matsumoto T."/>
            <person name="Wu J."/>
            <person name="Kanamori H."/>
            <person name="Katayose Y."/>
            <person name="Fujisawa M."/>
            <person name="Namiki N."/>
            <person name="Mizuno H."/>
            <person name="Yamamoto K."/>
            <person name="Antonio B.A."/>
            <person name="Baba T."/>
            <person name="Sakata K."/>
            <person name="Nagamura Y."/>
            <person name="Aoki H."/>
            <person name="Arikawa K."/>
            <person name="Arita K."/>
            <person name="Bito T."/>
            <person name="Chiden Y."/>
            <person name="Fujitsuka N."/>
            <person name="Fukunaka R."/>
            <person name="Hamada M."/>
            <person name="Harada C."/>
            <person name="Hayashi A."/>
            <person name="Hijishita S."/>
            <person name="Honda M."/>
            <person name="Hosokawa S."/>
            <person name="Ichikawa Y."/>
            <person name="Idonuma A."/>
            <person name="Iijima M."/>
            <person name="Ikeda M."/>
            <person name="Ikeno M."/>
            <person name="Ito K."/>
            <person name="Ito S."/>
            <person name="Ito T."/>
            <person name="Ito Y."/>
            <person name="Ito Y."/>
            <person name="Iwabuchi A."/>
            <person name="Kamiya K."/>
            <person name="Karasawa W."/>
            <person name="Kurita K."/>
            <person name="Katagiri S."/>
            <person name="Kikuta A."/>
            <person name="Kobayashi H."/>
            <person name="Kobayashi N."/>
            <person name="Machita K."/>
            <person name="Maehara T."/>
            <person name="Masukawa M."/>
            <person name="Mizubayashi T."/>
            <person name="Mukai Y."/>
            <person name="Nagasaki H."/>
            <person name="Nagata Y."/>
            <person name="Naito S."/>
            <person name="Nakashima M."/>
            <person name="Nakama Y."/>
            <person name="Nakamichi Y."/>
            <person name="Nakamura M."/>
            <person name="Meguro A."/>
            <person name="Negishi M."/>
            <person name="Ohta I."/>
            <person name="Ohta T."/>
            <person name="Okamoto M."/>
            <person name="Ono N."/>
            <person name="Saji S."/>
            <person name="Sakaguchi M."/>
            <person name="Sakai K."/>
            <person name="Shibata M."/>
            <person name="Shimokawa T."/>
            <person name="Song J."/>
            <person name="Takazaki Y."/>
            <person name="Terasawa K."/>
            <person name="Tsugane M."/>
            <person name="Tsuji K."/>
            <person name="Ueda S."/>
            <person name="Waki K."/>
            <person name="Yamagata H."/>
            <person name="Yamamoto M."/>
            <person name="Yamamoto S."/>
            <person name="Yamane H."/>
            <person name="Yoshiki S."/>
            <person name="Yoshihara R."/>
            <person name="Yukawa K."/>
            <person name="Zhong H."/>
            <person name="Yano M."/>
            <person name="Yuan Q."/>
            <person name="Ouyang S."/>
            <person name="Liu J."/>
            <person name="Jones K.M."/>
            <person name="Gansberger K."/>
            <person name="Moffat K."/>
            <person name="Hill J."/>
            <person name="Bera J."/>
            <person name="Fadrosh D."/>
            <person name="Jin S."/>
            <person name="Johri S."/>
            <person name="Kim M."/>
            <person name="Overton L."/>
            <person name="Reardon M."/>
            <person name="Tsitrin T."/>
            <person name="Vuong H."/>
            <person name="Weaver B."/>
            <person name="Ciecko A."/>
            <person name="Tallon L."/>
            <person name="Jackson J."/>
            <person name="Pai G."/>
            <person name="Aken S.V."/>
            <person name="Utterback T."/>
            <person name="Reidmuller S."/>
            <person name="Feldblyum T."/>
            <person name="Hsiao J."/>
            <person name="Zismann V."/>
            <person name="Iobst S."/>
            <person name="de Vazeille A.R."/>
            <person name="Buell C.R."/>
            <person name="Ying K."/>
            <person name="Li Y."/>
            <person name="Lu T."/>
            <person name="Huang Y."/>
            <person name="Zhao Q."/>
            <person name="Feng Q."/>
            <person name="Zhang L."/>
            <person name="Zhu J."/>
            <person name="Weng Q."/>
            <person name="Mu J."/>
            <person name="Lu Y."/>
            <person name="Fan D."/>
            <person name="Liu Y."/>
            <person name="Guan J."/>
            <person name="Zhang Y."/>
            <person name="Yu S."/>
            <person name="Liu X."/>
            <person name="Zhang Y."/>
            <person name="Hong G."/>
            <person name="Han B."/>
            <person name="Choisne N."/>
            <person name="Demange N."/>
            <person name="Orjeda G."/>
            <person name="Samain S."/>
            <person name="Cattolico L."/>
            <person name="Pelletier E."/>
            <person name="Couloux A."/>
            <person name="Segurens B."/>
            <person name="Wincker P."/>
            <person name="D'Hont A."/>
            <person name="Scarpelli C."/>
            <person name="Weissenbach J."/>
            <person name="Salanoubat M."/>
            <person name="Quetier F."/>
            <person name="Yu Y."/>
            <person name="Kim H.R."/>
            <person name="Rambo T."/>
            <person name="Currie J."/>
            <person name="Collura K."/>
            <person name="Luo M."/>
            <person name="Yang T."/>
            <person name="Ammiraju J.S.S."/>
            <person name="Engler F."/>
            <person name="Soderlund C."/>
            <person name="Wing R.A."/>
            <person name="Palmer L.E."/>
            <person name="de la Bastide M."/>
            <person name="Spiegel L."/>
            <person name="Nascimento L."/>
            <person name="Zutavern T."/>
            <person name="O'Shaughnessy A."/>
            <person name="Dike S."/>
            <person name="Dedhia N."/>
            <person name="Preston R."/>
            <person name="Balija V."/>
            <person name="McCombie W.R."/>
            <person name="Chow T."/>
            <person name="Chen H."/>
            <person name="Chung M."/>
            <person name="Chen C."/>
            <person name="Shaw J."/>
            <person name="Wu H."/>
            <person name="Hsiao K."/>
            <person name="Chao Y."/>
            <person name="Chu M."/>
            <person name="Cheng C."/>
            <person name="Hour A."/>
            <person name="Lee P."/>
            <person name="Lin S."/>
            <person name="Lin Y."/>
            <person name="Liou J."/>
            <person name="Liu S."/>
            <person name="Hsing Y."/>
            <person name="Raghuvanshi S."/>
            <person name="Mohanty A."/>
            <person name="Bharti A.K."/>
            <person name="Gaur A."/>
            <person name="Gupta V."/>
            <person name="Kumar D."/>
            <person name="Ravi V."/>
            <person name="Vij S."/>
            <person name="Kapur A."/>
            <person name="Khurana P."/>
            <person name="Khurana P."/>
            <person name="Khurana J.P."/>
            <person name="Tyagi A.K."/>
            <person name="Gaikwad K."/>
            <person name="Singh A."/>
            <person name="Dalal V."/>
            <person name="Srivastava S."/>
            <person name="Dixit A."/>
            <person name="Pal A.K."/>
            <person name="Ghazi I.A."/>
            <person name="Yadav M."/>
            <person name="Pandit A."/>
            <person name="Bhargava A."/>
            <person name="Sureshbabu K."/>
            <person name="Batra K."/>
            <person name="Sharma T.R."/>
            <person name="Mohapatra T."/>
            <person name="Singh N.K."/>
            <person name="Messing J."/>
            <person name="Nelson A.B."/>
            <person name="Fuks G."/>
            <person name="Kavchok S."/>
            <person name="Keizer G."/>
            <person name="Linton E."/>
            <person name="Llaca V."/>
            <person name="Song R."/>
            <person name="Tanyolac B."/>
            <person name="Young S."/>
            <person name="Ho-Il K."/>
            <person name="Hahn J.H."/>
            <person name="Sangsakoo G."/>
            <person name="Vanavichit A."/>
            <person name="de Mattos Luiz.A.T."/>
            <person name="Zimmer P.D."/>
            <person name="Malone G."/>
            <person name="Dellagostin O."/>
            <person name="de Oliveira A.C."/>
            <person name="Bevan M."/>
            <person name="Bancroft I."/>
            <person name="Minx P."/>
            <person name="Cordum H."/>
            <person name="Wilson R."/>
            <person name="Cheng Z."/>
            <person name="Jin W."/>
            <person name="Jiang J."/>
            <person name="Leong S.A."/>
            <person name="Iwama H."/>
            <person name="Gojobori T."/>
            <person name="Itoh T."/>
            <person name="Niimura Y."/>
            <person name="Fujii Y."/>
            <person name="Habara T."/>
            <person name="Sakai H."/>
            <person name="Sato Y."/>
            <person name="Wilson G."/>
            <person name="Kumar K."/>
            <person name="McCouch S."/>
            <person name="Juretic N."/>
            <person name="Hoen D."/>
            <person name="Wright S."/>
            <person name="Bruskiewich R."/>
            <person name="Bureau T."/>
            <person name="Miyao A."/>
            <person name="Hirochika H."/>
            <person name="Nishikawa T."/>
            <person name="Kadowaki K."/>
            <person name="Sugiura M."/>
            <person name="Burr B."/>
            <person name="Sasaki T."/>
        </authorList>
    </citation>
    <scope>NUCLEOTIDE SEQUENCE [LARGE SCALE GENOMIC DNA]</scope>
    <source>
        <strain evidence="3">cv. Nipponbare</strain>
    </source>
</reference>
<evidence type="ECO:0000313" key="1">
    <source>
        <dbReference type="EMBL" id="BAD45415.1"/>
    </source>
</evidence>
<reference evidence="2" key="2">
    <citation type="submission" date="2001-05" db="EMBL/GenBank/DDBJ databases">
        <title>Oryza sativa nipponbare(GA3) genomic DNA, chromosome 6, PAC clone:P0686E06.</title>
        <authorList>
            <person name="Sasaki T."/>
            <person name="Matsumoto T."/>
            <person name="Yamamoto K."/>
        </authorList>
    </citation>
    <scope>NUCLEOTIDE SEQUENCE</scope>
</reference>
<reference evidence="1" key="1">
    <citation type="submission" date="2001-05" db="EMBL/GenBank/DDBJ databases">
        <title>Oryza sativa nipponbare(GA3) genomic DNA, chromosome 6, PAC clone:P0637D03.</title>
        <authorList>
            <person name="Sasaki T."/>
            <person name="Matsumoto T."/>
            <person name="Yamamoto K."/>
        </authorList>
    </citation>
    <scope>NUCLEOTIDE SEQUENCE</scope>
</reference>
<protein>
    <submittedName>
        <fullName evidence="2">Uncharacterized protein</fullName>
    </submittedName>
</protein>
<dbReference type="EMBL" id="AP003633">
    <property type="protein sequence ID" value="BAD45415.1"/>
    <property type="molecule type" value="Genomic_DNA"/>
</dbReference>
<sequence>MTVPLPTTRRRWRHRRLQPAITVMSCGSFVSPSAATPRAGWSLCYSYMQVMSMTPNWFSLDPCVSLSPLQDRSSI</sequence>
<accession>Q655T7</accession>
<proteinExistence type="predicted"/>
<organism evidence="2 3">
    <name type="scientific">Oryza sativa subsp. japonica</name>
    <name type="common">Rice</name>
    <dbReference type="NCBI Taxonomy" id="39947"/>
    <lineage>
        <taxon>Eukaryota</taxon>
        <taxon>Viridiplantae</taxon>
        <taxon>Streptophyta</taxon>
        <taxon>Embryophyta</taxon>
        <taxon>Tracheophyta</taxon>
        <taxon>Spermatophyta</taxon>
        <taxon>Magnoliopsida</taxon>
        <taxon>Liliopsida</taxon>
        <taxon>Poales</taxon>
        <taxon>Poaceae</taxon>
        <taxon>BOP clade</taxon>
        <taxon>Oryzoideae</taxon>
        <taxon>Oryzeae</taxon>
        <taxon>Oryzinae</taxon>
        <taxon>Oryza</taxon>
        <taxon>Oryza sativa</taxon>
    </lineage>
</organism>
<dbReference type="Proteomes" id="UP000000763">
    <property type="component" value="Chromosome 6"/>
</dbReference>
<evidence type="ECO:0000313" key="3">
    <source>
        <dbReference type="Proteomes" id="UP000000763"/>
    </source>
</evidence>
<evidence type="ECO:0000313" key="2">
    <source>
        <dbReference type="EMBL" id="BAD45430.1"/>
    </source>
</evidence>
<name>Q655T7_ORYSJ</name>
<gene>
    <name evidence="2" type="primary">P0686E06.5-1</name>
    <name evidence="1" type="synonym">P0637D03.42-1</name>
</gene>
<dbReference type="AlphaFoldDB" id="Q655T7"/>
<reference evidence="3" key="4">
    <citation type="journal article" date="2008" name="Nucleic Acids Res.">
        <title>The rice annotation project database (RAP-DB): 2008 update.</title>
        <authorList>
            <consortium name="The rice annotation project (RAP)"/>
        </authorList>
    </citation>
    <scope>GENOME REANNOTATION</scope>
    <source>
        <strain evidence="3">cv. Nipponbare</strain>
    </source>
</reference>
<dbReference type="EMBL" id="AP003635">
    <property type="protein sequence ID" value="BAD45430.1"/>
    <property type="molecule type" value="Genomic_DNA"/>
</dbReference>